<proteinExistence type="predicted"/>
<sequence length="206" mass="22840">MIDLNLIVSSENHNLVTYMRDRFKANIFYQEFVPGHGESNSELKANYAALSSINAGIKKGSKIMYARSYSAFSKKGWSNIREALKGNEVSISTESIISSLNSIKAHRIFLISLYNQKRHDYEIKWLAGFHFDIIGSIALGRTGGKAITKVSKEDIMDSIKVGKQSDADAIYIACTLLPVLEPKELVSPVPVITPINSMARELGIDL</sequence>
<evidence type="ECO:0000313" key="1">
    <source>
        <dbReference type="EMBL" id="ASI14278.1"/>
    </source>
</evidence>
<protein>
    <submittedName>
        <fullName evidence="1">Arylmalonate decarboxylase catalytic subunit</fullName>
    </submittedName>
</protein>
<dbReference type="GeneID" id="33314547"/>
<dbReference type="Gene3D" id="3.40.50.12500">
    <property type="match status" value="1"/>
</dbReference>
<dbReference type="OrthoDB" id="38446at2157"/>
<dbReference type="EMBL" id="CP019964">
    <property type="protein sequence ID" value="ASI14278.1"/>
    <property type="molecule type" value="Genomic_DNA"/>
</dbReference>
<dbReference type="InterPro" id="IPR053714">
    <property type="entry name" value="Iso_Racemase_Enz_sf"/>
</dbReference>
<keyword evidence="2" id="KW-1185">Reference proteome</keyword>
<accession>A0A218NP78</accession>
<dbReference type="KEGG" id="marh:Mia14_1012"/>
<evidence type="ECO:0000313" key="2">
    <source>
        <dbReference type="Proteomes" id="UP000197679"/>
    </source>
</evidence>
<dbReference type="Proteomes" id="UP000197679">
    <property type="component" value="Chromosome"/>
</dbReference>
<dbReference type="AlphaFoldDB" id="A0A218NP78"/>
<dbReference type="RefSeq" id="WP_088820571.1">
    <property type="nucleotide sequence ID" value="NZ_CP019964.1"/>
</dbReference>
<organism evidence="1 2">
    <name type="scientific">Candidatus Mancarchaeum acidiphilum</name>
    <dbReference type="NCBI Taxonomy" id="1920749"/>
    <lineage>
        <taxon>Archaea</taxon>
        <taxon>Candidatus Micrarchaeota</taxon>
        <taxon>Candidatus Mancarchaeum</taxon>
    </lineage>
</organism>
<reference evidence="1 2" key="1">
    <citation type="journal article" date="2017" name="Nat. Commun.">
        <title>'ARMAN' archaea depend on association with euryarchaeal host in culture and in situ.</title>
        <authorList>
            <person name="Golyshina O."/>
            <person name="Toshchakov S."/>
            <person name="Makarova K."/>
            <person name="Gavrilov S."/>
            <person name="Korzhenkov A."/>
            <person name="La Cono V."/>
            <person name="Arcadi E."/>
            <person name="Nechitaylo T."/>
            <person name="Ferrer M."/>
            <person name="Kublanov I."/>
            <person name="Wolf Y."/>
            <person name="Yakimov M."/>
            <person name="Golyshin P."/>
            <person name="Slesarev A."/>
            <person name="Kozyavkin S."/>
        </authorList>
    </citation>
    <scope>NUCLEOTIDE SEQUENCE [LARGE SCALE GENOMIC DNA]</scope>
    <source>
        <strain evidence="1 2">Mia14</strain>
    </source>
</reference>
<gene>
    <name evidence="1" type="ORF">Mia14_1012</name>
</gene>
<name>A0A218NP78_9ARCH</name>